<dbReference type="GO" id="GO:0000723">
    <property type="term" value="P:telomere maintenance"/>
    <property type="evidence" value="ECO:0007669"/>
    <property type="project" value="TreeGrafter"/>
</dbReference>
<name>A0AAJ7E0P2_9HYME</name>
<evidence type="ECO:0000256" key="10">
    <source>
        <dbReference type="ARBA" id="ARBA00023242"/>
    </source>
</evidence>
<dbReference type="GeneID" id="105366562"/>
<evidence type="ECO:0000256" key="11">
    <source>
        <dbReference type="ARBA" id="ARBA00039759"/>
    </source>
</evidence>
<dbReference type="GO" id="GO:0036297">
    <property type="term" value="P:interstrand cross-link repair"/>
    <property type="evidence" value="ECO:0007669"/>
    <property type="project" value="TreeGrafter"/>
</dbReference>
<evidence type="ECO:0000256" key="5">
    <source>
        <dbReference type="ARBA" id="ARBA00022763"/>
    </source>
</evidence>
<dbReference type="GO" id="GO:0004519">
    <property type="term" value="F:endonuclease activity"/>
    <property type="evidence" value="ECO:0007669"/>
    <property type="project" value="UniProtKB-KW"/>
</dbReference>
<dbReference type="InterPro" id="IPR036866">
    <property type="entry name" value="RibonucZ/Hydroxyglut_hydro"/>
</dbReference>
<evidence type="ECO:0000313" key="14">
    <source>
        <dbReference type="Proteomes" id="UP000695007"/>
    </source>
</evidence>
<keyword evidence="7" id="KW-0269">Exonuclease</keyword>
<evidence type="ECO:0000313" key="15">
    <source>
        <dbReference type="RefSeq" id="XP_011503355.1"/>
    </source>
</evidence>
<proteinExistence type="inferred from homology"/>
<dbReference type="Gene3D" id="3.60.15.10">
    <property type="entry name" value="Ribonuclease Z/Hydroxyacylglutathione hydrolase-like"/>
    <property type="match status" value="1"/>
</dbReference>
<dbReference type="PANTHER" id="PTHR23240:SF8">
    <property type="entry name" value="PROTEIN ARTEMIS"/>
    <property type="match status" value="1"/>
</dbReference>
<evidence type="ECO:0000256" key="7">
    <source>
        <dbReference type="ARBA" id="ARBA00022839"/>
    </source>
</evidence>
<dbReference type="PANTHER" id="PTHR23240">
    <property type="entry name" value="DNA CROSS-LINK REPAIR PROTEIN PSO2/SNM1-RELATED"/>
    <property type="match status" value="1"/>
</dbReference>
<dbReference type="AlphaFoldDB" id="A0AAJ7E0P2"/>
<gene>
    <name evidence="15" type="primary">LOC105366562</name>
</gene>
<dbReference type="GO" id="GO:0006303">
    <property type="term" value="P:double-strand break repair via nonhomologous end joining"/>
    <property type="evidence" value="ECO:0007669"/>
    <property type="project" value="TreeGrafter"/>
</dbReference>
<dbReference type="GO" id="GO:0006310">
    <property type="term" value="P:DNA recombination"/>
    <property type="evidence" value="ECO:0007669"/>
    <property type="project" value="UniProtKB-KW"/>
</dbReference>
<evidence type="ECO:0000256" key="12">
    <source>
        <dbReference type="ARBA" id="ARBA00042677"/>
    </source>
</evidence>
<organism evidence="14 15">
    <name type="scientific">Ceratosolen solmsi marchali</name>
    <dbReference type="NCBI Taxonomy" id="326594"/>
    <lineage>
        <taxon>Eukaryota</taxon>
        <taxon>Metazoa</taxon>
        <taxon>Ecdysozoa</taxon>
        <taxon>Arthropoda</taxon>
        <taxon>Hexapoda</taxon>
        <taxon>Insecta</taxon>
        <taxon>Pterygota</taxon>
        <taxon>Neoptera</taxon>
        <taxon>Endopterygota</taxon>
        <taxon>Hymenoptera</taxon>
        <taxon>Apocrita</taxon>
        <taxon>Proctotrupomorpha</taxon>
        <taxon>Chalcidoidea</taxon>
        <taxon>Agaonidae</taxon>
        <taxon>Agaoninae</taxon>
        <taxon>Ceratosolen</taxon>
    </lineage>
</organism>
<comment type="similarity">
    <text evidence="2">Belongs to the DNA repair metallo-beta-lactamase (DRMBL) family.</text>
</comment>
<evidence type="ECO:0000259" key="13">
    <source>
        <dbReference type="Pfam" id="PF07522"/>
    </source>
</evidence>
<dbReference type="RefSeq" id="XP_011503355.1">
    <property type="nucleotide sequence ID" value="XM_011505053.1"/>
</dbReference>
<evidence type="ECO:0000256" key="1">
    <source>
        <dbReference type="ARBA" id="ARBA00004123"/>
    </source>
</evidence>
<keyword evidence="5" id="KW-0227">DNA damage</keyword>
<evidence type="ECO:0000256" key="6">
    <source>
        <dbReference type="ARBA" id="ARBA00022801"/>
    </source>
</evidence>
<accession>A0AAJ7E0P2</accession>
<dbReference type="CTD" id="40669"/>
<dbReference type="GO" id="GO:0005634">
    <property type="term" value="C:nucleus"/>
    <property type="evidence" value="ECO:0007669"/>
    <property type="project" value="UniProtKB-SubCell"/>
</dbReference>
<keyword evidence="8" id="KW-0233">DNA recombination</keyword>
<dbReference type="Pfam" id="PF07522">
    <property type="entry name" value="DRMBL"/>
    <property type="match status" value="1"/>
</dbReference>
<evidence type="ECO:0000256" key="8">
    <source>
        <dbReference type="ARBA" id="ARBA00023172"/>
    </source>
</evidence>
<keyword evidence="10" id="KW-0539">Nucleus</keyword>
<sequence length="392" mass="46039">MSTFLGFIDEIPGISIDCFDEENLNSSVFFLSHCHYDHMKGLDYKFFNYLMKTNKFLYCSHISRLILKHTFNLSSDLNKYVKILSLNDSIIINYKYDNIHHSLKVSSISSGHCPGSIMFLYNLKDKRILYTGDFRINIEDFSNLKSLHYIYNTEFIPLNIDTIYIDTTFFNVDYNFFPSRFSSMKELYITVKDWIEKDPKNVVLLEISALYGSEFIYIELSKILHKKIHVQDQAYKIYKQMEILTNCVTDVSESTPIHACINKNSWKNTLKLKCRSNINQKHILTIVLSAKKWIDKNTSCIIEWDNIRKQTKNLCYSTHASYSELKAFLVYFKPQQVIACVCDKNDRKKIYDLLSSIIQIIKSGEVYNNRMKLDVLKYKLCTYDLKPAIITD</sequence>
<dbReference type="GO" id="GO:0035312">
    <property type="term" value="F:5'-3' DNA exonuclease activity"/>
    <property type="evidence" value="ECO:0007669"/>
    <property type="project" value="TreeGrafter"/>
</dbReference>
<evidence type="ECO:0000256" key="9">
    <source>
        <dbReference type="ARBA" id="ARBA00023204"/>
    </source>
</evidence>
<keyword evidence="14" id="KW-1185">Reference proteome</keyword>
<dbReference type="Proteomes" id="UP000695007">
    <property type="component" value="Unplaced"/>
</dbReference>
<keyword evidence="6" id="KW-0378">Hydrolase</keyword>
<keyword evidence="9" id="KW-0234">DNA repair</keyword>
<dbReference type="GO" id="GO:0003684">
    <property type="term" value="F:damaged DNA binding"/>
    <property type="evidence" value="ECO:0007669"/>
    <property type="project" value="TreeGrafter"/>
</dbReference>
<evidence type="ECO:0000256" key="4">
    <source>
        <dbReference type="ARBA" id="ARBA00022759"/>
    </source>
</evidence>
<dbReference type="Gene3D" id="3.40.50.12650">
    <property type="match status" value="1"/>
</dbReference>
<keyword evidence="3" id="KW-0540">Nuclease</keyword>
<evidence type="ECO:0000256" key="3">
    <source>
        <dbReference type="ARBA" id="ARBA00022722"/>
    </source>
</evidence>
<reference evidence="15" key="1">
    <citation type="submission" date="2025-08" db="UniProtKB">
        <authorList>
            <consortium name="RefSeq"/>
        </authorList>
    </citation>
    <scope>IDENTIFICATION</scope>
</reference>
<feature type="domain" description="DNA repair metallo-beta-lactamase" evidence="13">
    <location>
        <begin position="245"/>
        <end position="341"/>
    </location>
</feature>
<dbReference type="InterPro" id="IPR011084">
    <property type="entry name" value="DRMBL"/>
</dbReference>
<protein>
    <recommendedName>
        <fullName evidence="11">Protein artemis</fullName>
    </recommendedName>
    <alternativeName>
        <fullName evidence="12">DNA cross-link repair 1C protein</fullName>
    </alternativeName>
</protein>
<comment type="subcellular location">
    <subcellularLocation>
        <location evidence="1">Nucleus</location>
    </subcellularLocation>
</comment>
<dbReference type="SUPFAM" id="SSF56281">
    <property type="entry name" value="Metallo-hydrolase/oxidoreductase"/>
    <property type="match status" value="1"/>
</dbReference>
<keyword evidence="4" id="KW-0255">Endonuclease</keyword>
<dbReference type="KEGG" id="csol:105366562"/>
<evidence type="ECO:0000256" key="2">
    <source>
        <dbReference type="ARBA" id="ARBA00010304"/>
    </source>
</evidence>